<dbReference type="EMBL" id="OU015570">
    <property type="protein sequence ID" value="CAG5101461.1"/>
    <property type="molecule type" value="Genomic_DNA"/>
</dbReference>
<proteinExistence type="predicted"/>
<organism evidence="2 3">
    <name type="scientific">Oikopleura dioica</name>
    <name type="common">Tunicate</name>
    <dbReference type="NCBI Taxonomy" id="34765"/>
    <lineage>
        <taxon>Eukaryota</taxon>
        <taxon>Metazoa</taxon>
        <taxon>Chordata</taxon>
        <taxon>Tunicata</taxon>
        <taxon>Appendicularia</taxon>
        <taxon>Copelata</taxon>
        <taxon>Oikopleuridae</taxon>
        <taxon>Oikopleura</taxon>
    </lineage>
</organism>
<evidence type="ECO:0000313" key="3">
    <source>
        <dbReference type="Proteomes" id="UP001158576"/>
    </source>
</evidence>
<evidence type="ECO:0000256" key="1">
    <source>
        <dbReference type="SAM" id="MobiDB-lite"/>
    </source>
</evidence>
<sequence>MDTDRPGSFLDINAKGNESQPRNMFGNESRLMSASQSRAAIQADIEDNSREAVINLRIGVRLNKFIDILKNVKEFKLNENDREVAAFLTSLEATVKNVAAGEENALFLEEERWNKQLSVAFRLLTLRASRDLLTAWLEAPNRVNMYCSHLYVETDPFSPRNSGFRIRLARVEGGSAGLKKLIAQTMAEVSPEDIVDHALYCGKQLLGAIAPSWIDPPLSGTPSEDEIAEWVARVNQETIKTREGALEFISQLEGMKNWSIDQTISYLRNWSEKAKLTNVFALDHQSETPIITIQNNGELRALGIRWSQENNRYQVERVRKPNWCYNWRVVTEGRNLGEADGGFRPPNAYKRPAPSRPGYGKRGRGGMRR</sequence>
<gene>
    <name evidence="2" type="ORF">OKIOD_LOCUS8669</name>
</gene>
<name>A0ABN7SI68_OIKDI</name>
<reference evidence="2 3" key="1">
    <citation type="submission" date="2021-04" db="EMBL/GenBank/DDBJ databases">
        <authorList>
            <person name="Bliznina A."/>
        </authorList>
    </citation>
    <scope>NUCLEOTIDE SEQUENCE [LARGE SCALE GENOMIC DNA]</scope>
</reference>
<feature type="region of interest" description="Disordered" evidence="1">
    <location>
        <begin position="338"/>
        <end position="369"/>
    </location>
</feature>
<accession>A0ABN7SI68</accession>
<feature type="compositionally biased region" description="Basic residues" evidence="1">
    <location>
        <begin position="359"/>
        <end position="369"/>
    </location>
</feature>
<keyword evidence="3" id="KW-1185">Reference proteome</keyword>
<evidence type="ECO:0000313" key="2">
    <source>
        <dbReference type="EMBL" id="CAG5101461.1"/>
    </source>
</evidence>
<feature type="region of interest" description="Disordered" evidence="1">
    <location>
        <begin position="1"/>
        <end position="24"/>
    </location>
</feature>
<dbReference type="Proteomes" id="UP001158576">
    <property type="component" value="Chromosome YSR"/>
</dbReference>
<protein>
    <submittedName>
        <fullName evidence="2">Oidioi.mRNA.OKI2018_I69.YSR.g17111.t1.cds</fullName>
    </submittedName>
</protein>